<keyword evidence="3" id="KW-1185">Reference proteome</keyword>
<evidence type="ECO:0000313" key="3">
    <source>
        <dbReference type="Proteomes" id="UP001254813"/>
    </source>
</evidence>
<proteinExistence type="predicted"/>
<dbReference type="InterPro" id="IPR043519">
    <property type="entry name" value="NT_sf"/>
</dbReference>
<dbReference type="InterPro" id="IPR002934">
    <property type="entry name" value="Polymerase_NTP_transf_dom"/>
</dbReference>
<evidence type="ECO:0000259" key="1">
    <source>
        <dbReference type="Pfam" id="PF01909"/>
    </source>
</evidence>
<reference evidence="2 3" key="1">
    <citation type="submission" date="2022-06" db="EMBL/GenBank/DDBJ databases">
        <title>Halogeometricum sp. a new haloarchaeum isolate from saline soil.</title>
        <authorList>
            <person name="Strakova D."/>
            <person name="Galisteo C."/>
            <person name="Sanchez-Porro C."/>
            <person name="Ventosa A."/>
        </authorList>
    </citation>
    <scope>NUCLEOTIDE SEQUENCE [LARGE SCALE GENOMIC DNA]</scope>
    <source>
        <strain evidence="3">S3BR25-2</strain>
    </source>
</reference>
<evidence type="ECO:0000313" key="2">
    <source>
        <dbReference type="EMBL" id="MDS0296519.1"/>
    </source>
</evidence>
<dbReference type="EMBL" id="JAMQOQ010000006">
    <property type="protein sequence ID" value="MDS0296519.1"/>
    <property type="molecule type" value="Genomic_DNA"/>
</dbReference>
<feature type="domain" description="Polymerase nucleotidyl transferase" evidence="1">
    <location>
        <begin position="23"/>
        <end position="71"/>
    </location>
</feature>
<dbReference type="RefSeq" id="WP_310930527.1">
    <property type="nucleotide sequence ID" value="NZ_JAMQOQ010000006.1"/>
</dbReference>
<dbReference type="Proteomes" id="UP001254813">
    <property type="component" value="Unassembled WGS sequence"/>
</dbReference>
<sequence>MSMDRVDRDDLLDHLRYVLDEVDIDIDRAIVFGSVAREEHDATSDIDVIVVSADFEGVSGAHRGTPFRELWDYEEYGAFHDICYTPEEYDEYRERPNSLIKAAERVFDSFDSLNLL</sequence>
<dbReference type="Pfam" id="PF01909">
    <property type="entry name" value="NTP_transf_2"/>
    <property type="match status" value="1"/>
</dbReference>
<dbReference type="SUPFAM" id="SSF81301">
    <property type="entry name" value="Nucleotidyltransferase"/>
    <property type="match status" value="1"/>
</dbReference>
<organism evidence="2 3">
    <name type="scientific">Halogeometricum luteum</name>
    <dbReference type="NCBI Taxonomy" id="2950537"/>
    <lineage>
        <taxon>Archaea</taxon>
        <taxon>Methanobacteriati</taxon>
        <taxon>Methanobacteriota</taxon>
        <taxon>Stenosarchaea group</taxon>
        <taxon>Halobacteria</taxon>
        <taxon>Halobacteriales</taxon>
        <taxon>Haloferacaceae</taxon>
        <taxon>Halogeometricum</taxon>
    </lineage>
</organism>
<accession>A0ABU2G6W7</accession>
<dbReference type="Gene3D" id="3.30.460.10">
    <property type="entry name" value="Beta Polymerase, domain 2"/>
    <property type="match status" value="1"/>
</dbReference>
<comment type="caution">
    <text evidence="2">The sequence shown here is derived from an EMBL/GenBank/DDBJ whole genome shotgun (WGS) entry which is preliminary data.</text>
</comment>
<gene>
    <name evidence="2" type="ORF">NDI79_20305</name>
</gene>
<name>A0ABU2G6W7_9EURY</name>
<dbReference type="CDD" id="cd05403">
    <property type="entry name" value="NT_KNTase_like"/>
    <property type="match status" value="1"/>
</dbReference>
<protein>
    <submittedName>
        <fullName evidence="2">Nucleotidyltransferase domain-containing protein</fullName>
    </submittedName>
</protein>